<reference evidence="2" key="1">
    <citation type="journal article" date="2019" name="bioRxiv">
        <title>The Genome of the Zebra Mussel, Dreissena polymorpha: A Resource for Invasive Species Research.</title>
        <authorList>
            <person name="McCartney M.A."/>
            <person name="Auch B."/>
            <person name="Kono T."/>
            <person name="Mallez S."/>
            <person name="Zhang Y."/>
            <person name="Obille A."/>
            <person name="Becker A."/>
            <person name="Abrahante J.E."/>
            <person name="Garbe J."/>
            <person name="Badalamenti J.P."/>
            <person name="Herman A."/>
            <person name="Mangelson H."/>
            <person name="Liachko I."/>
            <person name="Sullivan S."/>
            <person name="Sone E.D."/>
            <person name="Koren S."/>
            <person name="Silverstein K.A.T."/>
            <person name="Beckman K.B."/>
            <person name="Gohl D.M."/>
        </authorList>
    </citation>
    <scope>NUCLEOTIDE SEQUENCE</scope>
    <source>
        <strain evidence="2">Duluth1</strain>
        <tissue evidence="2">Whole animal</tissue>
    </source>
</reference>
<sequence>MRVTLRRHPLTTSTTMWIRSGWTLRRTTTRTRDHPGRRPEPPPRDHVIARVWKQTRKSRS</sequence>
<evidence type="ECO:0000313" key="3">
    <source>
        <dbReference type="Proteomes" id="UP000828390"/>
    </source>
</evidence>
<protein>
    <submittedName>
        <fullName evidence="2">Uncharacterized protein</fullName>
    </submittedName>
</protein>
<accession>A0A9D4QNI4</accession>
<feature type="compositionally biased region" description="Basic and acidic residues" evidence="1">
    <location>
        <begin position="30"/>
        <end position="48"/>
    </location>
</feature>
<feature type="region of interest" description="Disordered" evidence="1">
    <location>
        <begin position="21"/>
        <end position="60"/>
    </location>
</feature>
<comment type="caution">
    <text evidence="2">The sequence shown here is derived from an EMBL/GenBank/DDBJ whole genome shotgun (WGS) entry which is preliminary data.</text>
</comment>
<proteinExistence type="predicted"/>
<dbReference type="Proteomes" id="UP000828390">
    <property type="component" value="Unassembled WGS sequence"/>
</dbReference>
<dbReference type="EMBL" id="JAIWYP010000004">
    <property type="protein sequence ID" value="KAH3837524.1"/>
    <property type="molecule type" value="Genomic_DNA"/>
</dbReference>
<evidence type="ECO:0000256" key="1">
    <source>
        <dbReference type="SAM" id="MobiDB-lite"/>
    </source>
</evidence>
<keyword evidence="3" id="KW-1185">Reference proteome</keyword>
<name>A0A9D4QNI4_DREPO</name>
<evidence type="ECO:0000313" key="2">
    <source>
        <dbReference type="EMBL" id="KAH3837524.1"/>
    </source>
</evidence>
<reference evidence="2" key="2">
    <citation type="submission" date="2020-11" db="EMBL/GenBank/DDBJ databases">
        <authorList>
            <person name="McCartney M.A."/>
            <person name="Auch B."/>
            <person name="Kono T."/>
            <person name="Mallez S."/>
            <person name="Becker A."/>
            <person name="Gohl D.M."/>
            <person name="Silverstein K.A.T."/>
            <person name="Koren S."/>
            <person name="Bechman K.B."/>
            <person name="Herman A."/>
            <person name="Abrahante J.E."/>
            <person name="Garbe J."/>
        </authorList>
    </citation>
    <scope>NUCLEOTIDE SEQUENCE</scope>
    <source>
        <strain evidence="2">Duluth1</strain>
        <tissue evidence="2">Whole animal</tissue>
    </source>
</reference>
<gene>
    <name evidence="2" type="ORF">DPMN_110916</name>
</gene>
<organism evidence="2 3">
    <name type="scientific">Dreissena polymorpha</name>
    <name type="common">Zebra mussel</name>
    <name type="synonym">Mytilus polymorpha</name>
    <dbReference type="NCBI Taxonomy" id="45954"/>
    <lineage>
        <taxon>Eukaryota</taxon>
        <taxon>Metazoa</taxon>
        <taxon>Spiralia</taxon>
        <taxon>Lophotrochozoa</taxon>
        <taxon>Mollusca</taxon>
        <taxon>Bivalvia</taxon>
        <taxon>Autobranchia</taxon>
        <taxon>Heteroconchia</taxon>
        <taxon>Euheterodonta</taxon>
        <taxon>Imparidentia</taxon>
        <taxon>Neoheterodontei</taxon>
        <taxon>Myida</taxon>
        <taxon>Dreissenoidea</taxon>
        <taxon>Dreissenidae</taxon>
        <taxon>Dreissena</taxon>
    </lineage>
</organism>
<dbReference type="AlphaFoldDB" id="A0A9D4QNI4"/>